<evidence type="ECO:0008006" key="4">
    <source>
        <dbReference type="Google" id="ProtNLM"/>
    </source>
</evidence>
<gene>
    <name evidence="2" type="ORF">J3Q64DRAFT_1623211</name>
</gene>
<evidence type="ECO:0000313" key="2">
    <source>
        <dbReference type="EMBL" id="KAL0079173.1"/>
    </source>
</evidence>
<organism evidence="2 3">
    <name type="scientific">Phycomyces blakesleeanus</name>
    <dbReference type="NCBI Taxonomy" id="4837"/>
    <lineage>
        <taxon>Eukaryota</taxon>
        <taxon>Fungi</taxon>
        <taxon>Fungi incertae sedis</taxon>
        <taxon>Mucoromycota</taxon>
        <taxon>Mucoromycotina</taxon>
        <taxon>Mucoromycetes</taxon>
        <taxon>Mucorales</taxon>
        <taxon>Phycomycetaceae</taxon>
        <taxon>Phycomyces</taxon>
    </lineage>
</organism>
<sequence>AGLLLADWLLLDKSASKDVKDGLQFLSGQKRKVVAPEVNMVYNQEDLLDSDLFYSDDWDSDTVESDAANLDLDSELDGYDSDDTVYNYNYNYKDFASSQPLRAPITINGQVIPAIFDSGASISVISKALALHLGLVPNGDRLPLSYLDGQAHAPCDITVNVPICVAG</sequence>
<keyword evidence="1" id="KW-0378">Hydrolase</keyword>
<dbReference type="EMBL" id="JBCLYO010000023">
    <property type="protein sequence ID" value="KAL0079173.1"/>
    <property type="molecule type" value="Genomic_DNA"/>
</dbReference>
<protein>
    <recommendedName>
        <fullName evidence="4">Peptidase A2 domain-containing protein</fullName>
    </recommendedName>
</protein>
<dbReference type="CDD" id="cd00303">
    <property type="entry name" value="retropepsin_like"/>
    <property type="match status" value="1"/>
</dbReference>
<dbReference type="PROSITE" id="PS00141">
    <property type="entry name" value="ASP_PROTEASE"/>
    <property type="match status" value="1"/>
</dbReference>
<dbReference type="SUPFAM" id="SSF50630">
    <property type="entry name" value="Acid proteases"/>
    <property type="match status" value="1"/>
</dbReference>
<keyword evidence="1" id="KW-0064">Aspartyl protease</keyword>
<dbReference type="Proteomes" id="UP001448207">
    <property type="component" value="Unassembled WGS sequence"/>
</dbReference>
<proteinExistence type="predicted"/>
<accession>A0ABR3ARL4</accession>
<dbReference type="Gene3D" id="2.40.70.10">
    <property type="entry name" value="Acid Proteases"/>
    <property type="match status" value="1"/>
</dbReference>
<name>A0ABR3ARL4_PHYBL</name>
<dbReference type="Pfam" id="PF13650">
    <property type="entry name" value="Asp_protease_2"/>
    <property type="match status" value="1"/>
</dbReference>
<keyword evidence="1" id="KW-0645">Protease</keyword>
<comment type="caution">
    <text evidence="2">The sequence shown here is derived from an EMBL/GenBank/DDBJ whole genome shotgun (WGS) entry which is preliminary data.</text>
</comment>
<evidence type="ECO:0000313" key="3">
    <source>
        <dbReference type="Proteomes" id="UP001448207"/>
    </source>
</evidence>
<evidence type="ECO:0000256" key="1">
    <source>
        <dbReference type="ARBA" id="ARBA00022750"/>
    </source>
</evidence>
<dbReference type="InterPro" id="IPR021109">
    <property type="entry name" value="Peptidase_aspartic_dom_sf"/>
</dbReference>
<keyword evidence="3" id="KW-1185">Reference proteome</keyword>
<feature type="non-terminal residue" evidence="2">
    <location>
        <position position="1"/>
    </location>
</feature>
<reference evidence="2 3" key="1">
    <citation type="submission" date="2024-04" db="EMBL/GenBank/DDBJ databases">
        <title>Symmetric and asymmetric DNA N6-adenine methylation regulates different biological responses in Mucorales.</title>
        <authorList>
            <consortium name="Lawrence Berkeley National Laboratory"/>
            <person name="Lax C."/>
            <person name="Mondo S.J."/>
            <person name="Osorio-Concepcion M."/>
            <person name="Muszewska A."/>
            <person name="Corrochano-Luque M."/>
            <person name="Gutierrez G."/>
            <person name="Riley R."/>
            <person name="Lipzen A."/>
            <person name="Guo J."/>
            <person name="Hundley H."/>
            <person name="Amirebrahimi M."/>
            <person name="Ng V."/>
            <person name="Lorenzo-Gutierrez D."/>
            <person name="Binder U."/>
            <person name="Yang J."/>
            <person name="Song Y."/>
            <person name="Canovas D."/>
            <person name="Navarro E."/>
            <person name="Freitag M."/>
            <person name="Gabaldon T."/>
            <person name="Grigoriev I.V."/>
            <person name="Corrochano L.M."/>
            <person name="Nicolas F.E."/>
            <person name="Garre V."/>
        </authorList>
    </citation>
    <scope>NUCLEOTIDE SEQUENCE [LARGE SCALE GENOMIC DNA]</scope>
    <source>
        <strain evidence="2 3">L51</strain>
    </source>
</reference>
<feature type="non-terminal residue" evidence="2">
    <location>
        <position position="167"/>
    </location>
</feature>
<dbReference type="InterPro" id="IPR001969">
    <property type="entry name" value="Aspartic_peptidase_AS"/>
</dbReference>